<organism evidence="1 2">
    <name type="scientific">Candidatus Anaerostipes excrementavium</name>
    <dbReference type="NCBI Taxonomy" id="2838463"/>
    <lineage>
        <taxon>Bacteria</taxon>
        <taxon>Bacillati</taxon>
        <taxon>Bacillota</taxon>
        <taxon>Clostridia</taxon>
        <taxon>Lachnospirales</taxon>
        <taxon>Lachnospiraceae</taxon>
        <taxon>Anaerostipes</taxon>
    </lineage>
</organism>
<sequence>MNSFVAFSVIATWFKKLTVYSKRDKLSVDYFDIETAELKNAETYVGGLKAKWRRILLTEDCGR</sequence>
<reference evidence="1" key="1">
    <citation type="journal article" date="2021" name="PeerJ">
        <title>Extensive microbial diversity within the chicken gut microbiome revealed by metagenomics and culture.</title>
        <authorList>
            <person name="Gilroy R."/>
            <person name="Ravi A."/>
            <person name="Getino M."/>
            <person name="Pursley I."/>
            <person name="Horton D.L."/>
            <person name="Alikhan N.F."/>
            <person name="Baker D."/>
            <person name="Gharbi K."/>
            <person name="Hall N."/>
            <person name="Watson M."/>
            <person name="Adriaenssens E.M."/>
            <person name="Foster-Nyarko E."/>
            <person name="Jarju S."/>
            <person name="Secka A."/>
            <person name="Antonio M."/>
            <person name="Oren A."/>
            <person name="Chaudhuri R.R."/>
            <person name="La Ragione R."/>
            <person name="Hildebrand F."/>
            <person name="Pallen M.J."/>
        </authorList>
    </citation>
    <scope>NUCLEOTIDE SEQUENCE</scope>
    <source>
        <strain evidence="1">CHK191-13928</strain>
    </source>
</reference>
<dbReference type="EMBL" id="DXEM01000007">
    <property type="protein sequence ID" value="HIX67051.1"/>
    <property type="molecule type" value="Genomic_DNA"/>
</dbReference>
<evidence type="ECO:0000313" key="2">
    <source>
        <dbReference type="Proteomes" id="UP000886721"/>
    </source>
</evidence>
<evidence type="ECO:0000313" key="1">
    <source>
        <dbReference type="EMBL" id="HIX67051.1"/>
    </source>
</evidence>
<protein>
    <submittedName>
        <fullName evidence="1">Uncharacterized protein</fullName>
    </submittedName>
</protein>
<gene>
    <name evidence="1" type="ORF">H9735_02850</name>
</gene>
<comment type="caution">
    <text evidence="1">The sequence shown here is derived from an EMBL/GenBank/DDBJ whole genome shotgun (WGS) entry which is preliminary data.</text>
</comment>
<dbReference type="Proteomes" id="UP000886721">
    <property type="component" value="Unassembled WGS sequence"/>
</dbReference>
<proteinExistence type="predicted"/>
<name>A0A9D1WUG8_9FIRM</name>
<accession>A0A9D1WUG8</accession>
<reference evidence="1" key="2">
    <citation type="submission" date="2021-04" db="EMBL/GenBank/DDBJ databases">
        <authorList>
            <person name="Gilroy R."/>
        </authorList>
    </citation>
    <scope>NUCLEOTIDE SEQUENCE</scope>
    <source>
        <strain evidence="1">CHK191-13928</strain>
    </source>
</reference>
<dbReference type="AlphaFoldDB" id="A0A9D1WUG8"/>